<evidence type="ECO:0000256" key="5">
    <source>
        <dbReference type="SAM" id="Phobius"/>
    </source>
</evidence>
<reference evidence="7 9" key="2">
    <citation type="submission" date="2019-09" db="EMBL/GenBank/DDBJ databases">
        <title>A bacterium isolated from glacier soil.</title>
        <authorList>
            <person name="Liu Q."/>
        </authorList>
    </citation>
    <scope>NUCLEOTIDE SEQUENCE [LARGE SCALE GENOMIC DNA]</scope>
    <source>
        <strain evidence="7 9">MDT1-10-3</strain>
    </source>
</reference>
<dbReference type="GO" id="GO:0016020">
    <property type="term" value="C:membrane"/>
    <property type="evidence" value="ECO:0007669"/>
    <property type="project" value="UniProtKB-SubCell"/>
</dbReference>
<dbReference type="InterPro" id="IPR051533">
    <property type="entry name" value="WaaL-like"/>
</dbReference>
<feature type="transmembrane region" description="Helical" evidence="5">
    <location>
        <begin position="213"/>
        <end position="229"/>
    </location>
</feature>
<feature type="transmembrane region" description="Helical" evidence="5">
    <location>
        <begin position="107"/>
        <end position="124"/>
    </location>
</feature>
<evidence type="ECO:0000256" key="1">
    <source>
        <dbReference type="ARBA" id="ARBA00004141"/>
    </source>
</evidence>
<evidence type="ECO:0000313" key="10">
    <source>
        <dbReference type="Proteomes" id="UP001570846"/>
    </source>
</evidence>
<organism evidence="7 9">
    <name type="scientific">Rufibacter glacialis</name>
    <dbReference type="NCBI Taxonomy" id="1259555"/>
    <lineage>
        <taxon>Bacteria</taxon>
        <taxon>Pseudomonadati</taxon>
        <taxon>Bacteroidota</taxon>
        <taxon>Cytophagia</taxon>
        <taxon>Cytophagales</taxon>
        <taxon>Hymenobacteraceae</taxon>
        <taxon>Rufibacter</taxon>
    </lineage>
</organism>
<name>A0A5M8QIF3_9BACT</name>
<evidence type="ECO:0000313" key="9">
    <source>
        <dbReference type="Proteomes" id="UP000323866"/>
    </source>
</evidence>
<keyword evidence="7" id="KW-0436">Ligase</keyword>
<keyword evidence="3 5" id="KW-1133">Transmembrane helix</keyword>
<sequence length="436" mass="49775">MNTTFSYRLSLSYVFLVTLILLLLFNGFITNFLSFTSFGLGTLLVDLLIMLQIAHLVLTLVYLYFTNQKIDKEWYLLAGIWLVLLLLTLAKLLFIDDNALRDRVLGLRNNLIYCLPVVYLPLFLQKEHLIKKSITFLLTGGVFLCLFAVFQFVFSSHLSLTWLVLRGEGAFSFYDQDITRPTALMGNTIIFASFTLLLFSLLFSKYITQRKRIYLLILAIVLTANYFTYTRATLVGFLLIGMAILVLHTGRWTVHYALKVIVSLSILLSLIFGLGYYFRDTFLVKRVTGRELSTISSNEGHFSMIDESILYLKEHYLAGSGIGSQGPSANPDTVIITDGYWFQLFLENGLPLGLVYLAFYLFCLLYALQAFLKTKNLLLKQLCLAFLGLSVYYYAASFINSAFIGRVNFILYWVLFGLIVAQRLITKKSHHALPRH</sequence>
<comment type="subcellular location">
    <subcellularLocation>
        <location evidence="1">Membrane</location>
        <topology evidence="1">Multi-pass membrane protein</topology>
    </subcellularLocation>
</comment>
<keyword evidence="10" id="KW-1185">Reference proteome</keyword>
<feature type="transmembrane region" description="Helical" evidence="5">
    <location>
        <begin position="47"/>
        <end position="65"/>
    </location>
</feature>
<reference evidence="7 9" key="1">
    <citation type="submission" date="2019-07" db="EMBL/GenBank/DDBJ databases">
        <authorList>
            <person name="Qu J.-H."/>
        </authorList>
    </citation>
    <scope>NUCLEOTIDE SEQUENCE [LARGE SCALE GENOMIC DNA]</scope>
    <source>
        <strain evidence="7 9">MDT1-10-3</strain>
    </source>
</reference>
<dbReference type="EMBL" id="JBGOGF010000002">
    <property type="protein sequence ID" value="MFA1770516.1"/>
    <property type="molecule type" value="Genomic_DNA"/>
</dbReference>
<dbReference type="GO" id="GO:0016874">
    <property type="term" value="F:ligase activity"/>
    <property type="evidence" value="ECO:0007669"/>
    <property type="project" value="UniProtKB-KW"/>
</dbReference>
<gene>
    <name evidence="8" type="ORF">ACD591_04375</name>
    <name evidence="7" type="ORF">FOE74_10435</name>
</gene>
<dbReference type="Proteomes" id="UP001570846">
    <property type="component" value="Unassembled WGS sequence"/>
</dbReference>
<reference evidence="8 10" key="3">
    <citation type="submission" date="2024-08" db="EMBL/GenBank/DDBJ databases">
        <authorList>
            <person name="Wei W."/>
        </authorList>
    </citation>
    <scope>NUCLEOTIDE SEQUENCE [LARGE SCALE GENOMIC DNA]</scope>
    <source>
        <strain evidence="8 10">XU2</strain>
    </source>
</reference>
<dbReference type="PANTHER" id="PTHR37422">
    <property type="entry name" value="TEICHURONIC ACID BIOSYNTHESIS PROTEIN TUAE"/>
    <property type="match status" value="1"/>
</dbReference>
<evidence type="ECO:0000313" key="8">
    <source>
        <dbReference type="EMBL" id="MFA1770516.1"/>
    </source>
</evidence>
<protein>
    <submittedName>
        <fullName evidence="7">O-antigen ligase family protein</fullName>
    </submittedName>
</protein>
<keyword evidence="2 5" id="KW-0812">Transmembrane</keyword>
<dbReference type="Pfam" id="PF04932">
    <property type="entry name" value="Wzy_C"/>
    <property type="match status" value="1"/>
</dbReference>
<keyword evidence="4 5" id="KW-0472">Membrane</keyword>
<dbReference type="AlphaFoldDB" id="A0A5M8QIF3"/>
<feature type="transmembrane region" description="Helical" evidence="5">
    <location>
        <begin position="384"/>
        <end position="403"/>
    </location>
</feature>
<evidence type="ECO:0000256" key="2">
    <source>
        <dbReference type="ARBA" id="ARBA00022692"/>
    </source>
</evidence>
<feature type="transmembrane region" description="Helical" evidence="5">
    <location>
        <begin position="261"/>
        <end position="278"/>
    </location>
</feature>
<evidence type="ECO:0000259" key="6">
    <source>
        <dbReference type="Pfam" id="PF04932"/>
    </source>
</evidence>
<feature type="transmembrane region" description="Helical" evidence="5">
    <location>
        <begin position="74"/>
        <end position="95"/>
    </location>
</feature>
<dbReference type="InterPro" id="IPR007016">
    <property type="entry name" value="O-antigen_ligase-rel_domated"/>
</dbReference>
<dbReference type="OrthoDB" id="893321at2"/>
<comment type="caution">
    <text evidence="7">The sequence shown here is derived from an EMBL/GenBank/DDBJ whole genome shotgun (WGS) entry which is preliminary data.</text>
</comment>
<evidence type="ECO:0000313" key="7">
    <source>
        <dbReference type="EMBL" id="KAA6434593.1"/>
    </source>
</evidence>
<evidence type="ECO:0000256" key="4">
    <source>
        <dbReference type="ARBA" id="ARBA00023136"/>
    </source>
</evidence>
<dbReference type="EMBL" id="VKKZ01000020">
    <property type="protein sequence ID" value="KAA6434593.1"/>
    <property type="molecule type" value="Genomic_DNA"/>
</dbReference>
<feature type="transmembrane region" description="Helical" evidence="5">
    <location>
        <begin position="184"/>
        <end position="204"/>
    </location>
</feature>
<dbReference type="PANTHER" id="PTHR37422:SF13">
    <property type="entry name" value="LIPOPOLYSACCHARIDE BIOSYNTHESIS PROTEIN PA4999-RELATED"/>
    <property type="match status" value="1"/>
</dbReference>
<feature type="transmembrane region" description="Helical" evidence="5">
    <location>
        <begin position="12"/>
        <end position="35"/>
    </location>
</feature>
<feature type="transmembrane region" description="Helical" evidence="5">
    <location>
        <begin position="350"/>
        <end position="372"/>
    </location>
</feature>
<feature type="transmembrane region" description="Helical" evidence="5">
    <location>
        <begin position="409"/>
        <end position="426"/>
    </location>
</feature>
<accession>A0A5M8QIF3</accession>
<dbReference type="RefSeq" id="WP_149098536.1">
    <property type="nucleotide sequence ID" value="NZ_BMMG01000003.1"/>
</dbReference>
<feature type="transmembrane region" description="Helical" evidence="5">
    <location>
        <begin position="136"/>
        <end position="164"/>
    </location>
</feature>
<evidence type="ECO:0000256" key="3">
    <source>
        <dbReference type="ARBA" id="ARBA00022989"/>
    </source>
</evidence>
<feature type="domain" description="O-antigen ligase-related" evidence="6">
    <location>
        <begin position="217"/>
        <end position="357"/>
    </location>
</feature>
<proteinExistence type="predicted"/>
<dbReference type="Proteomes" id="UP000323866">
    <property type="component" value="Unassembled WGS sequence"/>
</dbReference>